<dbReference type="InterPro" id="IPR025660">
    <property type="entry name" value="Pept_his_AS"/>
</dbReference>
<dbReference type="InterPro" id="IPR013128">
    <property type="entry name" value="Peptidase_C1A"/>
</dbReference>
<dbReference type="SMART" id="SM00645">
    <property type="entry name" value="Pept_C1"/>
    <property type="match status" value="1"/>
</dbReference>
<feature type="domain" description="SMB" evidence="4">
    <location>
        <begin position="32"/>
        <end position="82"/>
    </location>
</feature>
<dbReference type="InterPro" id="IPR038765">
    <property type="entry name" value="Papain-like_cys_pep_sf"/>
</dbReference>
<evidence type="ECO:0000256" key="1">
    <source>
        <dbReference type="ARBA" id="ARBA00008455"/>
    </source>
</evidence>
<dbReference type="GO" id="GO:0008234">
    <property type="term" value="F:cysteine-type peptidase activity"/>
    <property type="evidence" value="ECO:0007669"/>
    <property type="project" value="InterPro"/>
</dbReference>
<dbReference type="SUPFAM" id="SSF54001">
    <property type="entry name" value="Cysteine proteinases"/>
    <property type="match status" value="1"/>
</dbReference>
<dbReference type="PANTHER" id="PTHR12411">
    <property type="entry name" value="CYSTEINE PROTEASE FAMILY C1-RELATED"/>
    <property type="match status" value="1"/>
</dbReference>
<dbReference type="Gene3D" id="3.90.70.10">
    <property type="entry name" value="Cysteine proteinases"/>
    <property type="match status" value="1"/>
</dbReference>
<dbReference type="EMBL" id="GFAH01000422">
    <property type="protein sequence ID" value="JAV47967.1"/>
    <property type="molecule type" value="Transcribed_RNA"/>
</dbReference>
<dbReference type="CDD" id="cd02620">
    <property type="entry name" value="Peptidase_C1A_CathepsinB"/>
    <property type="match status" value="1"/>
</dbReference>
<evidence type="ECO:0000256" key="2">
    <source>
        <dbReference type="ARBA" id="ARBA00023157"/>
    </source>
</evidence>
<feature type="signal peptide" evidence="3">
    <location>
        <begin position="1"/>
        <end position="18"/>
    </location>
</feature>
<sequence length="445" mass="50886">MIVFWTFSIVILLSSVSCQFWDLRGDFCKHRRPESCCPDRNDECTVPILDTLCYCDTFCNRTSGADCCPDFWPTCLGIKRPDYIVTQQCYANGKSYDVGQTIKINCNKCTCRQKSPTNYDFVCEQKVCLVRSELIESVNSGNYGWRASNYSFFWGKTLEEGIKYRLGTFKPTAPTMAMNAVKIRTKKALPESFDTRQKWHKLIHPVRDQGDCGASWAFSSTALAADRLAIQSRGSAKMALSPQNLISCQTRGQGGCKGGHLDRAWFYLRRHGVASEECYPYESGWTKDGGLCSIRKARSRHGHIICPNGQEDTLHKSTPAYRIGPREEVIMQEIFRNGPVQATFKVYNDFFLYRGGVYRHTPTLDNKPEPYREHGWHSVRIIGWGVDRSERRPVKYWLCANSWGRLWGEDGYFRIVRGEDECDIEMFIIGVWANTKNNNNNAVGL</sequence>
<dbReference type="PROSITE" id="PS00640">
    <property type="entry name" value="THIOL_PROTEASE_ASN"/>
    <property type="match status" value="1"/>
</dbReference>
<dbReference type="PROSITE" id="PS00639">
    <property type="entry name" value="THIOL_PROTEASE_HIS"/>
    <property type="match status" value="1"/>
</dbReference>
<organism evidence="5">
    <name type="scientific">Hadrurus spadix</name>
    <dbReference type="NCBI Taxonomy" id="141984"/>
    <lineage>
        <taxon>Eukaryota</taxon>
        <taxon>Metazoa</taxon>
        <taxon>Ecdysozoa</taxon>
        <taxon>Arthropoda</taxon>
        <taxon>Chelicerata</taxon>
        <taxon>Arachnida</taxon>
        <taxon>Scorpiones</taxon>
        <taxon>Iurida</taxon>
        <taxon>Iuroidea</taxon>
        <taxon>Hadrurus</taxon>
    </lineage>
</organism>
<dbReference type="InterPro" id="IPR000668">
    <property type="entry name" value="Peptidase_C1A_C"/>
</dbReference>
<dbReference type="InterPro" id="IPR001212">
    <property type="entry name" value="Somatomedin_B_dom"/>
</dbReference>
<keyword evidence="2" id="KW-1015">Disulfide bond</keyword>
<dbReference type="PROSITE" id="PS50958">
    <property type="entry name" value="SMB_2"/>
    <property type="match status" value="1"/>
</dbReference>
<protein>
    <submittedName>
        <fullName evidence="5">Peptidase C1</fullName>
    </submittedName>
</protein>
<reference evidence="5" key="1">
    <citation type="submission" date="2016-11" db="EMBL/GenBank/DDBJ databases">
        <title>Venom-gland transcriptomics and venom proteomics of the black-back scorpion (Hadrurus spadix) reveal detectability challenges and an unexplored realm of animal toxin diversity.</title>
        <authorList>
            <person name="Rokyta D.R."/>
            <person name="Ward M.J."/>
        </authorList>
    </citation>
    <scope>NUCLEOTIDE SEQUENCE</scope>
    <source>
        <tissue evidence="5">Venom gland</tissue>
    </source>
</reference>
<dbReference type="InterPro" id="IPR025661">
    <property type="entry name" value="Pept_asp_AS"/>
</dbReference>
<dbReference type="AlphaFoldDB" id="A0A1W7R9Y7"/>
<evidence type="ECO:0000313" key="5">
    <source>
        <dbReference type="EMBL" id="JAV47967.1"/>
    </source>
</evidence>
<feature type="chain" id="PRO_5018748040" evidence="3">
    <location>
        <begin position="19"/>
        <end position="445"/>
    </location>
</feature>
<proteinExistence type="inferred from homology"/>
<dbReference type="PRINTS" id="PR00705">
    <property type="entry name" value="PAPAIN"/>
</dbReference>
<name>A0A1W7R9Y7_9SCOR</name>
<accession>A0A1W7R9Y7</accession>
<dbReference type="Pfam" id="PF00112">
    <property type="entry name" value="Peptidase_C1"/>
    <property type="match status" value="1"/>
</dbReference>
<evidence type="ECO:0000256" key="3">
    <source>
        <dbReference type="SAM" id="SignalP"/>
    </source>
</evidence>
<comment type="similarity">
    <text evidence="1">Belongs to the peptidase C1 family.</text>
</comment>
<dbReference type="GO" id="GO:0006508">
    <property type="term" value="P:proteolysis"/>
    <property type="evidence" value="ECO:0007669"/>
    <property type="project" value="InterPro"/>
</dbReference>
<evidence type="ECO:0000259" key="4">
    <source>
        <dbReference type="PROSITE" id="PS50958"/>
    </source>
</evidence>
<keyword evidence="3" id="KW-0732">Signal</keyword>